<proteinExistence type="predicted"/>
<name>A0ABW6A8R9_9BACT</name>
<dbReference type="RefSeq" id="WP_386102574.1">
    <property type="nucleotide sequence ID" value="NZ_JBHUOZ010000003.1"/>
</dbReference>
<organism evidence="2 3">
    <name type="scientific">Terrimonas rubra</name>
    <dbReference type="NCBI Taxonomy" id="1035890"/>
    <lineage>
        <taxon>Bacteria</taxon>
        <taxon>Pseudomonadati</taxon>
        <taxon>Bacteroidota</taxon>
        <taxon>Chitinophagia</taxon>
        <taxon>Chitinophagales</taxon>
        <taxon>Chitinophagaceae</taxon>
        <taxon>Terrimonas</taxon>
    </lineage>
</organism>
<comment type="caution">
    <text evidence="2">The sequence shown here is derived from an EMBL/GenBank/DDBJ whole genome shotgun (WGS) entry which is preliminary data.</text>
</comment>
<dbReference type="Proteomes" id="UP001597511">
    <property type="component" value="Unassembled WGS sequence"/>
</dbReference>
<feature type="chain" id="PRO_5045655451" description="GLPGLI family protein" evidence="1">
    <location>
        <begin position="23"/>
        <end position="220"/>
    </location>
</feature>
<reference evidence="3" key="1">
    <citation type="journal article" date="2019" name="Int. J. Syst. Evol. Microbiol.">
        <title>The Global Catalogue of Microorganisms (GCM) 10K type strain sequencing project: providing services to taxonomists for standard genome sequencing and annotation.</title>
        <authorList>
            <consortium name="The Broad Institute Genomics Platform"/>
            <consortium name="The Broad Institute Genome Sequencing Center for Infectious Disease"/>
            <person name="Wu L."/>
            <person name="Ma J."/>
        </authorList>
    </citation>
    <scope>NUCLEOTIDE SEQUENCE [LARGE SCALE GENOMIC DNA]</scope>
    <source>
        <strain evidence="3">KCTC 23299</strain>
    </source>
</reference>
<feature type="signal peptide" evidence="1">
    <location>
        <begin position="1"/>
        <end position="22"/>
    </location>
</feature>
<sequence>MRTSIAFLVTFLTVFTALQVKAQKRLTEATITYSIVINTNNPSPKASDMLDGATSIIYLKGNSSRSDMVSSLGTQSIINDGKTGDVTILKDYGQQKYMISLTADNWKQYNQKYEGVTFTYENEYKTIAGYKSQKAIGKLVDGSTFTVYFTKELLPVNKDFQYLNKNLPGLAMEYEATQGGTKVTYTVSNINLNLVPAAKFDIPKTGYRVMTYEESTRGGQ</sequence>
<evidence type="ECO:0000313" key="2">
    <source>
        <dbReference type="EMBL" id="MFD2921718.1"/>
    </source>
</evidence>
<accession>A0ABW6A8R9</accession>
<keyword evidence="3" id="KW-1185">Reference proteome</keyword>
<keyword evidence="1" id="KW-0732">Signal</keyword>
<evidence type="ECO:0000256" key="1">
    <source>
        <dbReference type="SAM" id="SignalP"/>
    </source>
</evidence>
<evidence type="ECO:0008006" key="4">
    <source>
        <dbReference type="Google" id="ProtNLM"/>
    </source>
</evidence>
<dbReference type="EMBL" id="JBHUOZ010000003">
    <property type="protein sequence ID" value="MFD2921718.1"/>
    <property type="molecule type" value="Genomic_DNA"/>
</dbReference>
<gene>
    <name evidence="2" type="ORF">ACFS6H_18505</name>
</gene>
<protein>
    <recommendedName>
        <fullName evidence="4">GLPGLI family protein</fullName>
    </recommendedName>
</protein>
<evidence type="ECO:0000313" key="3">
    <source>
        <dbReference type="Proteomes" id="UP001597511"/>
    </source>
</evidence>